<name>A0A3E0LCS9_9CHRO</name>
<evidence type="ECO:0000256" key="5">
    <source>
        <dbReference type="ARBA" id="ARBA00022989"/>
    </source>
</evidence>
<dbReference type="Pfam" id="PF21082">
    <property type="entry name" value="MS_channel_3rd"/>
    <property type="match status" value="1"/>
</dbReference>
<evidence type="ECO:0000256" key="3">
    <source>
        <dbReference type="ARBA" id="ARBA00022475"/>
    </source>
</evidence>
<dbReference type="InterPro" id="IPR010920">
    <property type="entry name" value="LSM_dom_sf"/>
</dbReference>
<organism evidence="10 11">
    <name type="scientific">Microcystis flos-aquae TF09</name>
    <dbReference type="NCBI Taxonomy" id="2060473"/>
    <lineage>
        <taxon>Bacteria</taxon>
        <taxon>Bacillati</taxon>
        <taxon>Cyanobacteriota</taxon>
        <taxon>Cyanophyceae</taxon>
        <taxon>Oscillatoriophycideae</taxon>
        <taxon>Chroococcales</taxon>
        <taxon>Microcystaceae</taxon>
        <taxon>Microcystis</taxon>
    </lineage>
</organism>
<evidence type="ECO:0000313" key="10">
    <source>
        <dbReference type="EMBL" id="REJ44952.1"/>
    </source>
</evidence>
<evidence type="ECO:0000256" key="4">
    <source>
        <dbReference type="ARBA" id="ARBA00022692"/>
    </source>
</evidence>
<keyword evidence="5 7" id="KW-1133">Transmembrane helix</keyword>
<dbReference type="PANTHER" id="PTHR30221:SF18">
    <property type="entry name" value="SLL0590 PROTEIN"/>
    <property type="match status" value="1"/>
</dbReference>
<proteinExistence type="inferred from homology"/>
<dbReference type="Gene3D" id="1.10.287.1260">
    <property type="match status" value="1"/>
</dbReference>
<dbReference type="Proteomes" id="UP000256873">
    <property type="component" value="Unassembled WGS sequence"/>
</dbReference>
<dbReference type="SUPFAM" id="SSF50182">
    <property type="entry name" value="Sm-like ribonucleoproteins"/>
    <property type="match status" value="1"/>
</dbReference>
<evidence type="ECO:0000259" key="9">
    <source>
        <dbReference type="Pfam" id="PF21082"/>
    </source>
</evidence>
<evidence type="ECO:0000313" key="11">
    <source>
        <dbReference type="Proteomes" id="UP000256873"/>
    </source>
</evidence>
<evidence type="ECO:0000256" key="6">
    <source>
        <dbReference type="ARBA" id="ARBA00023136"/>
    </source>
</evidence>
<sequence length="560" mass="63030">MKKIWRYLGLFCLVLLLTLSPIFMIAAQNNPAKQGQETPLETLGEVFPVMLDNQELFTIRQGIGSFSAQERAKSITDRIEKIADDDALSPEDLTIKIDPEDKNPSIILGDTVIATITSKDAKLQAVSQEVLAERALAKIKAAIVRYRQERQPDNLLKDAVLTVSATLATVLIFWVIIFISSRVFPQIQRLITSLVPGVVFQNFEIISSQTIGIFSLRVLQFIRTLIILTILYFYLTFVLRLFPWTRKFGDGFLQYFFSALEVVSQEIAKYLPSIFIILLIIFITHYLLRAIKPFFTGLERENLVINGFYPDWAKPTYNLLSLLIIALAIVIAFPYLPGFNSPAFQGVSVFLGVLFSLGSTSAIANVVGGIILIYTRSFQLGDKISIGDVIGDVIEKGLLVTRIRTPANRIITIPNSSLLNTNVINFSVSQREFKQPLILQTTVTLGYDLPWRKVHATLKEAALATQFIVSEPAPFVLQTSLDDFYVSYQLNAYTDHPNKMVYIYSELHQNIQDKCNEVGIEIMSPHYKALRDGNHSTIPENYLPEDYQSPAFGIQSNPQK</sequence>
<feature type="transmembrane region" description="Helical" evidence="7">
    <location>
        <begin position="348"/>
        <end position="374"/>
    </location>
</feature>
<dbReference type="GO" id="GO:0008381">
    <property type="term" value="F:mechanosensitive monoatomic ion channel activity"/>
    <property type="evidence" value="ECO:0007669"/>
    <property type="project" value="InterPro"/>
</dbReference>
<feature type="domain" description="Mechanosensitive ion channel MscS C-terminal" evidence="9">
    <location>
        <begin position="441"/>
        <end position="522"/>
    </location>
</feature>
<gene>
    <name evidence="10" type="ORF">DWQ54_05685</name>
</gene>
<evidence type="ECO:0000256" key="1">
    <source>
        <dbReference type="ARBA" id="ARBA00004651"/>
    </source>
</evidence>
<feature type="transmembrane region" description="Helical" evidence="7">
    <location>
        <begin position="317"/>
        <end position="336"/>
    </location>
</feature>
<feature type="transmembrane region" description="Helical" evidence="7">
    <location>
        <begin position="159"/>
        <end position="179"/>
    </location>
</feature>
<dbReference type="InterPro" id="IPR011066">
    <property type="entry name" value="MscS_channel_C_sf"/>
</dbReference>
<protein>
    <submittedName>
        <fullName evidence="10">Mechanosensitive ion channel family protein</fullName>
    </submittedName>
</protein>
<dbReference type="SUPFAM" id="SSF82689">
    <property type="entry name" value="Mechanosensitive channel protein MscS (YggB), C-terminal domain"/>
    <property type="match status" value="1"/>
</dbReference>
<feature type="domain" description="Mechanosensitive ion channel MscS" evidence="8">
    <location>
        <begin position="362"/>
        <end position="427"/>
    </location>
</feature>
<keyword evidence="4 7" id="KW-0812">Transmembrane</keyword>
<evidence type="ECO:0000256" key="7">
    <source>
        <dbReference type="SAM" id="Phobius"/>
    </source>
</evidence>
<dbReference type="PANTHER" id="PTHR30221">
    <property type="entry name" value="SMALL-CONDUCTANCE MECHANOSENSITIVE CHANNEL"/>
    <property type="match status" value="1"/>
</dbReference>
<evidence type="ECO:0000259" key="8">
    <source>
        <dbReference type="Pfam" id="PF00924"/>
    </source>
</evidence>
<dbReference type="Gene3D" id="3.30.70.100">
    <property type="match status" value="1"/>
</dbReference>
<reference evidence="10 11" key="1">
    <citation type="submission" date="2017-10" db="EMBL/GenBank/DDBJ databases">
        <title>A large-scale comparative metagenomic study reveals the eutrophication-driven functional interactions in six Microcystis-epibionts communities.</title>
        <authorList>
            <person name="Li Q."/>
            <person name="Lin F."/>
        </authorList>
    </citation>
    <scope>NUCLEOTIDE SEQUENCE [LARGE SCALE GENOMIC DNA]</scope>
    <source>
        <strain evidence="10">TF09</strain>
    </source>
</reference>
<keyword evidence="3" id="KW-1003">Cell membrane</keyword>
<dbReference type="GO" id="GO:0005886">
    <property type="term" value="C:plasma membrane"/>
    <property type="evidence" value="ECO:0007669"/>
    <property type="project" value="UniProtKB-SubCell"/>
</dbReference>
<dbReference type="Gene3D" id="2.30.30.60">
    <property type="match status" value="1"/>
</dbReference>
<comment type="similarity">
    <text evidence="2">Belongs to the MscS (TC 1.A.23) family.</text>
</comment>
<dbReference type="InterPro" id="IPR023408">
    <property type="entry name" value="MscS_beta-dom_sf"/>
</dbReference>
<feature type="transmembrane region" description="Helical" evidence="7">
    <location>
        <begin position="221"/>
        <end position="242"/>
    </location>
</feature>
<accession>A0A3E0LCS9</accession>
<dbReference type="InterPro" id="IPR049278">
    <property type="entry name" value="MS_channel_C"/>
</dbReference>
<dbReference type="Pfam" id="PF00924">
    <property type="entry name" value="MS_channel_2nd"/>
    <property type="match status" value="1"/>
</dbReference>
<dbReference type="InterPro" id="IPR045275">
    <property type="entry name" value="MscS_archaea/bacteria_type"/>
</dbReference>
<evidence type="ECO:0000256" key="2">
    <source>
        <dbReference type="ARBA" id="ARBA00008017"/>
    </source>
</evidence>
<dbReference type="AlphaFoldDB" id="A0A3E0LCS9"/>
<comment type="subcellular location">
    <subcellularLocation>
        <location evidence="1">Cell membrane</location>
        <topology evidence="1">Multi-pass membrane protein</topology>
    </subcellularLocation>
</comment>
<comment type="caution">
    <text evidence="10">The sequence shown here is derived from an EMBL/GenBank/DDBJ whole genome shotgun (WGS) entry which is preliminary data.</text>
</comment>
<keyword evidence="6 7" id="KW-0472">Membrane</keyword>
<dbReference type="EMBL" id="QQWC01000001">
    <property type="protein sequence ID" value="REJ44952.1"/>
    <property type="molecule type" value="Genomic_DNA"/>
</dbReference>
<dbReference type="InterPro" id="IPR006685">
    <property type="entry name" value="MscS_channel_2nd"/>
</dbReference>
<feature type="transmembrane region" description="Helical" evidence="7">
    <location>
        <begin position="270"/>
        <end position="288"/>
    </location>
</feature>